<reference evidence="1" key="1">
    <citation type="journal article" date="2022" name="Microorganisms">
        <title>Two New Species of Filamentous Sulfur Bacteria of the Genus Thiothrix, Thiothrix winogradskyi sp. nov. and 'Candidatus Thiothrix sulfatifontis' sp. nov.</title>
        <authorList>
            <person name="Ravin N.V."/>
            <person name="Rossetti S."/>
            <person name="Beletsky A.V."/>
            <person name="Kadnikov V.V."/>
            <person name="Rudenko T.S."/>
            <person name="Smolyakov D.D."/>
            <person name="Moskvitina M.I."/>
            <person name="Gureeva M.V."/>
            <person name="Mardanov A.V."/>
            <person name="Grabovich M.Y."/>
        </authorList>
    </citation>
    <scope>NUCLEOTIDE SEQUENCE</scope>
    <source>
        <strain evidence="1">CT3</strain>
    </source>
</reference>
<sequence>MLELRPTCENCNKPLPPHATDAMICSFECTFCSDCVSLLSNTCPNCGGGFVPRPIRPVTNWKGDNYLGEYPAATIVKLRPVDWEAHRHLLLRLQGIPPEKR</sequence>
<dbReference type="Pfam" id="PF06906">
    <property type="entry name" value="DUF1272"/>
    <property type="match status" value="1"/>
</dbReference>
<gene>
    <name evidence="1" type="ORF">L2Y54_01250</name>
</gene>
<dbReference type="RefSeq" id="WP_236499336.1">
    <property type="nucleotide sequence ID" value="NZ_CP091244.1"/>
</dbReference>
<dbReference type="EMBL" id="CP091244">
    <property type="protein sequence ID" value="UJS24689.1"/>
    <property type="molecule type" value="Genomic_DNA"/>
</dbReference>
<organism evidence="1 2">
    <name type="scientific">Thiothrix winogradskyi</name>
    <dbReference type="NCBI Taxonomy" id="96472"/>
    <lineage>
        <taxon>Bacteria</taxon>
        <taxon>Pseudomonadati</taxon>
        <taxon>Pseudomonadota</taxon>
        <taxon>Gammaproteobacteria</taxon>
        <taxon>Thiotrichales</taxon>
        <taxon>Thiotrichaceae</taxon>
        <taxon>Thiothrix</taxon>
    </lineage>
</organism>
<name>A0ABY3T0H6_9GAMM</name>
<evidence type="ECO:0000313" key="1">
    <source>
        <dbReference type="EMBL" id="UJS24689.1"/>
    </source>
</evidence>
<protein>
    <submittedName>
        <fullName evidence="1">DUF1272 domain-containing protein</fullName>
    </submittedName>
</protein>
<evidence type="ECO:0000313" key="2">
    <source>
        <dbReference type="Proteomes" id="UP001054801"/>
    </source>
</evidence>
<keyword evidence="2" id="KW-1185">Reference proteome</keyword>
<dbReference type="Proteomes" id="UP001054801">
    <property type="component" value="Chromosome"/>
</dbReference>
<accession>A0ABY3T0H6</accession>
<proteinExistence type="predicted"/>
<dbReference type="InterPro" id="IPR010696">
    <property type="entry name" value="DUF1272"/>
</dbReference>